<dbReference type="Pfam" id="PF03402">
    <property type="entry name" value="V1R"/>
    <property type="match status" value="1"/>
</dbReference>
<proteinExistence type="inferred from homology"/>
<keyword evidence="15" id="KW-1185">Reference proteome</keyword>
<evidence type="ECO:0000256" key="12">
    <source>
        <dbReference type="ARBA" id="ARBA00023224"/>
    </source>
</evidence>
<evidence type="ECO:0000256" key="9">
    <source>
        <dbReference type="ARBA" id="ARBA00023136"/>
    </source>
</evidence>
<dbReference type="GO" id="GO:0007606">
    <property type="term" value="P:sensory perception of chemical stimulus"/>
    <property type="evidence" value="ECO:0007669"/>
    <property type="project" value="UniProtKB-ARBA"/>
</dbReference>
<keyword evidence="12 13" id="KW-0807">Transducer</keyword>
<dbReference type="InParanoid" id="A0A2Y9RZ20"/>
<keyword evidence="11" id="KW-0325">Glycoprotein</keyword>
<keyword evidence="9 13" id="KW-0472">Membrane</keyword>
<evidence type="ECO:0000256" key="6">
    <source>
        <dbReference type="ARBA" id="ARBA00022692"/>
    </source>
</evidence>
<evidence type="ECO:0000313" key="16">
    <source>
        <dbReference type="RefSeq" id="XP_023596973.1"/>
    </source>
</evidence>
<evidence type="ECO:0000256" key="11">
    <source>
        <dbReference type="ARBA" id="ARBA00023180"/>
    </source>
</evidence>
<dbReference type="GO" id="GO:0005886">
    <property type="term" value="C:plasma membrane"/>
    <property type="evidence" value="ECO:0007669"/>
    <property type="project" value="UniProtKB-SubCell"/>
</dbReference>
<evidence type="ECO:0000256" key="1">
    <source>
        <dbReference type="ARBA" id="ARBA00003878"/>
    </source>
</evidence>
<dbReference type="GO" id="GO:0019236">
    <property type="term" value="P:response to pheromone"/>
    <property type="evidence" value="ECO:0007669"/>
    <property type="project" value="UniProtKB-KW"/>
</dbReference>
<dbReference type="GO" id="GO:0016503">
    <property type="term" value="F:pheromone receptor activity"/>
    <property type="evidence" value="ECO:0007669"/>
    <property type="project" value="InterPro"/>
</dbReference>
<dbReference type="PRINTS" id="PR01534">
    <property type="entry name" value="VOMERONASL1R"/>
</dbReference>
<feature type="transmembrane region" description="Helical" evidence="13">
    <location>
        <begin position="129"/>
        <end position="148"/>
    </location>
</feature>
<evidence type="ECO:0000256" key="8">
    <source>
        <dbReference type="ARBA" id="ARBA00023040"/>
    </source>
</evidence>
<keyword evidence="7 13" id="KW-1133">Transmembrane helix</keyword>
<organism evidence="15 16">
    <name type="scientific">Trichechus manatus latirostris</name>
    <name type="common">Florida manatee</name>
    <dbReference type="NCBI Taxonomy" id="127582"/>
    <lineage>
        <taxon>Eukaryota</taxon>
        <taxon>Metazoa</taxon>
        <taxon>Chordata</taxon>
        <taxon>Craniata</taxon>
        <taxon>Vertebrata</taxon>
        <taxon>Euteleostomi</taxon>
        <taxon>Mammalia</taxon>
        <taxon>Eutheria</taxon>
        <taxon>Afrotheria</taxon>
        <taxon>Sirenia</taxon>
        <taxon>Trichechidae</taxon>
        <taxon>Trichechus</taxon>
    </lineage>
</organism>
<feature type="transmembrane region" description="Helical" evidence="13">
    <location>
        <begin position="229"/>
        <end position="252"/>
    </location>
</feature>
<dbReference type="Proteomes" id="UP000248480">
    <property type="component" value="Unplaced"/>
</dbReference>
<keyword evidence="4 13" id="KW-1003">Cell membrane</keyword>
<dbReference type="FunFam" id="1.20.1070.10:FF:000033">
    <property type="entry name" value="Vomeronasal type-1 receptor"/>
    <property type="match status" value="1"/>
</dbReference>
<keyword evidence="8 13" id="KW-0297">G-protein coupled receptor</keyword>
<reference evidence="16" key="1">
    <citation type="submission" date="2025-08" db="UniProtKB">
        <authorList>
            <consortium name="RefSeq"/>
        </authorList>
    </citation>
    <scope>IDENTIFICATION</scope>
</reference>
<gene>
    <name evidence="16" type="primary">LOC111822418</name>
</gene>
<name>A0A2Y9RZ20_TRIMA</name>
<evidence type="ECO:0000256" key="7">
    <source>
        <dbReference type="ARBA" id="ARBA00022989"/>
    </source>
</evidence>
<feature type="domain" description="G-protein coupled receptors family 1 profile" evidence="14">
    <location>
        <begin position="1"/>
        <end position="250"/>
    </location>
</feature>
<comment type="subcellular location">
    <subcellularLocation>
        <location evidence="2 13">Cell membrane</location>
        <topology evidence="2 13">Multi-pass membrane protein</topology>
    </subcellularLocation>
</comment>
<comment type="similarity">
    <text evidence="3 13">Belongs to the G-protein coupled receptor 1 family.</text>
</comment>
<keyword evidence="5 13" id="KW-0589">Pheromone response</keyword>
<evidence type="ECO:0000313" key="15">
    <source>
        <dbReference type="Proteomes" id="UP000248480"/>
    </source>
</evidence>
<evidence type="ECO:0000256" key="13">
    <source>
        <dbReference type="RuleBase" id="RU364061"/>
    </source>
</evidence>
<evidence type="ECO:0000256" key="10">
    <source>
        <dbReference type="ARBA" id="ARBA00023170"/>
    </source>
</evidence>
<protein>
    <recommendedName>
        <fullName evidence="13">Vomeronasal type-1 receptor</fullName>
    </recommendedName>
</protein>
<dbReference type="RefSeq" id="XP_023596973.1">
    <property type="nucleotide sequence ID" value="XM_023741205.1"/>
</dbReference>
<dbReference type="InterPro" id="IPR004072">
    <property type="entry name" value="Vmron_rcpt_1"/>
</dbReference>
<evidence type="ECO:0000256" key="4">
    <source>
        <dbReference type="ARBA" id="ARBA00022475"/>
    </source>
</evidence>
<feature type="transmembrane region" description="Helical" evidence="13">
    <location>
        <begin position="154"/>
        <end position="172"/>
    </location>
</feature>
<accession>A0A2Y9RZ20</accession>
<dbReference type="SUPFAM" id="SSF81321">
    <property type="entry name" value="Family A G protein-coupled receptor-like"/>
    <property type="match status" value="1"/>
</dbReference>
<dbReference type="KEGG" id="tmu:111822418"/>
<dbReference type="PROSITE" id="PS50262">
    <property type="entry name" value="G_PROTEIN_RECEP_F1_2"/>
    <property type="match status" value="1"/>
</dbReference>
<evidence type="ECO:0000256" key="2">
    <source>
        <dbReference type="ARBA" id="ARBA00004651"/>
    </source>
</evidence>
<dbReference type="PANTHER" id="PTHR24062">
    <property type="entry name" value="VOMERONASAL TYPE-1 RECEPTOR"/>
    <property type="match status" value="1"/>
</dbReference>
<dbReference type="Gene3D" id="1.20.1070.10">
    <property type="entry name" value="Rhodopsin 7-helix transmembrane proteins"/>
    <property type="match status" value="1"/>
</dbReference>
<evidence type="ECO:0000256" key="3">
    <source>
        <dbReference type="ARBA" id="ARBA00010663"/>
    </source>
</evidence>
<sequence length="303" mass="34464">MLFSQGNSRWRCLISILGLHRGKAKGVPQAMKALGMKDFLGDVGCKLLFYLHRVVQGSSICITSLLSGFKSITVSSSAPRWTEFKMRASDRIVSSCYTCWLLSLLLQIVTPLRVSGRNHDRNNTMIRDFAYCTGIFQHTISILLYALLLASVDFLLLGIMVWASGSMVWILYRHKQRVQYIQNKHISHKTFPETRATHTILVLVSIFVAFYSLSSILAFYMAFFDSQNVWLYNISTLEISLFALLHSSWFTLQSANIKLAKRTIFSELIHMAETFGENKPHHHFTGLCPTLTLEQVLLQSPCI</sequence>
<comment type="function">
    <text evidence="1">Putative pheromone receptor.</text>
</comment>
<comment type="caution">
    <text evidence="13">Lacks conserved residue(s) required for the propagation of feature annotation.</text>
</comment>
<evidence type="ECO:0000256" key="5">
    <source>
        <dbReference type="ARBA" id="ARBA00022507"/>
    </source>
</evidence>
<feature type="transmembrane region" description="Helical" evidence="13">
    <location>
        <begin position="200"/>
        <end position="223"/>
    </location>
</feature>
<dbReference type="GeneID" id="111822418"/>
<keyword evidence="10 13" id="KW-0675">Receptor</keyword>
<keyword evidence="6 13" id="KW-0812">Transmembrane</keyword>
<dbReference type="AlphaFoldDB" id="A0A2Y9RZ20"/>
<dbReference type="InterPro" id="IPR017452">
    <property type="entry name" value="GPCR_Rhodpsn_7TM"/>
</dbReference>
<evidence type="ECO:0000259" key="14">
    <source>
        <dbReference type="PROSITE" id="PS50262"/>
    </source>
</evidence>